<protein>
    <submittedName>
        <fullName evidence="1">Putative transposase</fullName>
    </submittedName>
</protein>
<dbReference type="Proteomes" id="UP000002015">
    <property type="component" value="Chromosome"/>
</dbReference>
<name>A8FXM7_SHESH</name>
<evidence type="ECO:0000313" key="2">
    <source>
        <dbReference type="Proteomes" id="UP000002015"/>
    </source>
</evidence>
<keyword evidence="2" id="KW-1185">Reference proteome</keyword>
<reference evidence="1 2" key="1">
    <citation type="submission" date="2007-08" db="EMBL/GenBank/DDBJ databases">
        <title>Complete sequence of Shewanella sediminis HAW-EB3.</title>
        <authorList>
            <consortium name="US DOE Joint Genome Institute"/>
            <person name="Copeland A."/>
            <person name="Lucas S."/>
            <person name="Lapidus A."/>
            <person name="Barry K."/>
            <person name="Glavina del Rio T."/>
            <person name="Dalin E."/>
            <person name="Tice H."/>
            <person name="Pitluck S."/>
            <person name="Chertkov O."/>
            <person name="Brettin T."/>
            <person name="Bruce D."/>
            <person name="Detter J.C."/>
            <person name="Han C."/>
            <person name="Schmutz J."/>
            <person name="Larimer F."/>
            <person name="Land M."/>
            <person name="Hauser L."/>
            <person name="Kyrpides N."/>
            <person name="Kim E."/>
            <person name="Zhao J.-S."/>
            <person name="Richardson P."/>
        </authorList>
    </citation>
    <scope>NUCLEOTIDE SEQUENCE [LARGE SCALE GENOMIC DNA]</scope>
    <source>
        <strain evidence="1 2">HAW-EB3</strain>
    </source>
</reference>
<gene>
    <name evidence="1" type="ordered locus">Ssed_2993</name>
</gene>
<accession>A8FXM7</accession>
<evidence type="ECO:0000313" key="1">
    <source>
        <dbReference type="EMBL" id="ABV37600.1"/>
    </source>
</evidence>
<dbReference type="PANTHER" id="PTHR30298:SF0">
    <property type="entry name" value="PROTEIN YBFL-RELATED"/>
    <property type="match status" value="1"/>
</dbReference>
<dbReference type="KEGG" id="sse:Ssed_2993"/>
<proteinExistence type="predicted"/>
<dbReference type="InterPro" id="IPR051698">
    <property type="entry name" value="Transposase_11-like"/>
</dbReference>
<dbReference type="AlphaFoldDB" id="A8FXM7"/>
<sequence>MVENFRFVIGNKLVLEYRYYISSKELTAEQAANTVSEHWGIESMHWVLDVSMNETHT</sequence>
<dbReference type="EMBL" id="CP000821">
    <property type="protein sequence ID" value="ABV37600.1"/>
    <property type="molecule type" value="Genomic_DNA"/>
</dbReference>
<dbReference type="HOGENOM" id="CLU_2994219_0_0_6"/>
<dbReference type="eggNOG" id="COG5433">
    <property type="taxonomic scope" value="Bacteria"/>
</dbReference>
<dbReference type="PANTHER" id="PTHR30298">
    <property type="entry name" value="H REPEAT-ASSOCIATED PREDICTED TRANSPOSASE"/>
    <property type="match status" value="1"/>
</dbReference>
<organism evidence="1 2">
    <name type="scientific">Shewanella sediminis (strain HAW-EB3)</name>
    <dbReference type="NCBI Taxonomy" id="425104"/>
    <lineage>
        <taxon>Bacteria</taxon>
        <taxon>Pseudomonadati</taxon>
        <taxon>Pseudomonadota</taxon>
        <taxon>Gammaproteobacteria</taxon>
        <taxon>Alteromonadales</taxon>
        <taxon>Shewanellaceae</taxon>
        <taxon>Shewanella</taxon>
    </lineage>
</organism>